<reference evidence="3" key="1">
    <citation type="submission" date="2021-09" db="EMBL/GenBank/DDBJ databases">
        <authorList>
            <consortium name="AG Swart"/>
            <person name="Singh M."/>
            <person name="Singh A."/>
            <person name="Seah K."/>
            <person name="Emmerich C."/>
        </authorList>
    </citation>
    <scope>NUCLEOTIDE SEQUENCE</scope>
    <source>
        <strain evidence="3">ATCC30299</strain>
    </source>
</reference>
<dbReference type="Gene3D" id="1.10.150.50">
    <property type="entry name" value="Transcription Factor, Ets-1"/>
    <property type="match status" value="1"/>
</dbReference>
<dbReference type="CDD" id="cd09487">
    <property type="entry name" value="SAM_superfamily"/>
    <property type="match status" value="1"/>
</dbReference>
<proteinExistence type="predicted"/>
<evidence type="ECO:0000313" key="4">
    <source>
        <dbReference type="Proteomes" id="UP001162131"/>
    </source>
</evidence>
<dbReference type="Pfam" id="PF07647">
    <property type="entry name" value="SAM_2"/>
    <property type="match status" value="1"/>
</dbReference>
<dbReference type="EMBL" id="CAJZBQ010000004">
    <property type="protein sequence ID" value="CAG9311446.1"/>
    <property type="molecule type" value="Genomic_DNA"/>
</dbReference>
<feature type="compositionally biased region" description="Polar residues" evidence="1">
    <location>
        <begin position="319"/>
        <end position="328"/>
    </location>
</feature>
<dbReference type="SMART" id="SM00454">
    <property type="entry name" value="SAM"/>
    <property type="match status" value="1"/>
</dbReference>
<dbReference type="PROSITE" id="PS50105">
    <property type="entry name" value="SAM_DOMAIN"/>
    <property type="match status" value="1"/>
</dbReference>
<comment type="caution">
    <text evidence="3">The sequence shown here is derived from an EMBL/GenBank/DDBJ whole genome shotgun (WGS) entry which is preliminary data.</text>
</comment>
<evidence type="ECO:0000256" key="1">
    <source>
        <dbReference type="SAM" id="MobiDB-lite"/>
    </source>
</evidence>
<feature type="compositionally biased region" description="Basic and acidic residues" evidence="1">
    <location>
        <begin position="329"/>
        <end position="356"/>
    </location>
</feature>
<sequence>MKGKKNVTEKILEEAKQREQRWNELKSLMEKYEKPKYKESDFKSKPFNTQLIEKTKPIEEEKSVKNTNKALKITKSAAEENKKIKNDVKSQNIVENSKVNEVEQFLASIGMEKYASAFQDNGIDDLEILCELNEAHLEQLGVPLGHRIKILKKIRENLLSKSSVKQPQAKLEIRQEPQIQASKIMVQEIKPKSIVKNSDQKSSPPKNIQERSGKSDFSAQNEAIDVQTDSYIPQSLHVMHPRMTKVPIINPPSGQKATVGRAISLYQPEIASQEAIEEEKYVKLSELMQKPPENNEKSEIKWDGFQAYVPYQPSQEIQALQNSSNNQKQRPDSAKKRKSNSEVEVAKPDQDIHGWD</sequence>
<name>A0AAU9IAG8_9CILI</name>
<accession>A0AAU9IAG8</accession>
<organism evidence="3 4">
    <name type="scientific">Blepharisma stoltei</name>
    <dbReference type="NCBI Taxonomy" id="1481888"/>
    <lineage>
        <taxon>Eukaryota</taxon>
        <taxon>Sar</taxon>
        <taxon>Alveolata</taxon>
        <taxon>Ciliophora</taxon>
        <taxon>Postciliodesmatophora</taxon>
        <taxon>Heterotrichea</taxon>
        <taxon>Heterotrichida</taxon>
        <taxon>Blepharismidae</taxon>
        <taxon>Blepharisma</taxon>
    </lineage>
</organism>
<dbReference type="InterPro" id="IPR013761">
    <property type="entry name" value="SAM/pointed_sf"/>
</dbReference>
<dbReference type="Proteomes" id="UP001162131">
    <property type="component" value="Unassembled WGS sequence"/>
</dbReference>
<evidence type="ECO:0000313" key="3">
    <source>
        <dbReference type="EMBL" id="CAG9311446.1"/>
    </source>
</evidence>
<dbReference type="AlphaFoldDB" id="A0AAU9IAG8"/>
<feature type="compositionally biased region" description="Polar residues" evidence="1">
    <location>
        <begin position="195"/>
        <end position="206"/>
    </location>
</feature>
<protein>
    <recommendedName>
        <fullName evidence="2">SAM domain-containing protein</fullName>
    </recommendedName>
</protein>
<evidence type="ECO:0000259" key="2">
    <source>
        <dbReference type="PROSITE" id="PS50105"/>
    </source>
</evidence>
<feature type="region of interest" description="Disordered" evidence="1">
    <location>
        <begin position="192"/>
        <end position="218"/>
    </location>
</feature>
<dbReference type="SUPFAM" id="SSF47769">
    <property type="entry name" value="SAM/Pointed domain"/>
    <property type="match status" value="1"/>
</dbReference>
<dbReference type="InterPro" id="IPR051725">
    <property type="entry name" value="SAM-SH3_domain_protein"/>
</dbReference>
<keyword evidence="4" id="KW-1185">Reference proteome</keyword>
<gene>
    <name evidence="3" type="ORF">BSTOLATCC_MIC3735</name>
</gene>
<dbReference type="InterPro" id="IPR001660">
    <property type="entry name" value="SAM"/>
</dbReference>
<dbReference type="PANTHER" id="PTHR12301">
    <property type="entry name" value="SAM-DOMAIN, SH3 AND NUCLEAR LOCALIZATION SIGNALS PROTEIN RELATED"/>
    <property type="match status" value="1"/>
</dbReference>
<feature type="region of interest" description="Disordered" evidence="1">
    <location>
        <begin position="319"/>
        <end position="356"/>
    </location>
</feature>
<dbReference type="PANTHER" id="PTHR12301:SF10">
    <property type="match status" value="1"/>
</dbReference>
<feature type="domain" description="SAM" evidence="2">
    <location>
        <begin position="97"/>
        <end position="155"/>
    </location>
</feature>